<reference evidence="3 4" key="1">
    <citation type="submission" date="2017-07" db="EMBL/GenBank/DDBJ databases">
        <title>Leptospira spp. isolated from tropical soils.</title>
        <authorList>
            <person name="Thibeaux R."/>
            <person name="Iraola G."/>
            <person name="Ferres I."/>
            <person name="Bierque E."/>
            <person name="Girault D."/>
            <person name="Soupe-Gilbert M.-E."/>
            <person name="Picardeau M."/>
            <person name="Goarant C."/>
        </authorList>
    </citation>
    <scope>NUCLEOTIDE SEQUENCE [LARGE SCALE GENOMIC DNA]</scope>
    <source>
        <strain evidence="2 4">FH1-B-B1</strain>
        <strain evidence="1 3">FH1-B-C1</strain>
    </source>
</reference>
<organism evidence="2 4">
    <name type="scientific">Leptospira perolatii</name>
    <dbReference type="NCBI Taxonomy" id="2023191"/>
    <lineage>
        <taxon>Bacteria</taxon>
        <taxon>Pseudomonadati</taxon>
        <taxon>Spirochaetota</taxon>
        <taxon>Spirochaetia</taxon>
        <taxon>Leptospirales</taxon>
        <taxon>Leptospiraceae</taxon>
        <taxon>Leptospira</taxon>
    </lineage>
</organism>
<name>A0A2M9ZJV7_9LEPT</name>
<keyword evidence="3" id="KW-1185">Reference proteome</keyword>
<accession>A0A2M9ZJV7</accession>
<dbReference type="AlphaFoldDB" id="A0A2M9ZJV7"/>
<gene>
    <name evidence="1" type="ORF">CH360_12275</name>
    <name evidence="2" type="ORF">CH373_14345</name>
</gene>
<evidence type="ECO:0000313" key="4">
    <source>
        <dbReference type="Proteomes" id="UP000231990"/>
    </source>
</evidence>
<dbReference type="Proteomes" id="UP000231962">
    <property type="component" value="Unassembled WGS sequence"/>
</dbReference>
<dbReference type="RefSeq" id="WP_100714334.1">
    <property type="nucleotide sequence ID" value="NZ_NPDY01000011.1"/>
</dbReference>
<dbReference type="Proteomes" id="UP000231990">
    <property type="component" value="Unassembled WGS sequence"/>
</dbReference>
<proteinExistence type="predicted"/>
<evidence type="ECO:0000313" key="3">
    <source>
        <dbReference type="Proteomes" id="UP000231962"/>
    </source>
</evidence>
<comment type="caution">
    <text evidence="2">The sequence shown here is derived from an EMBL/GenBank/DDBJ whole genome shotgun (WGS) entry which is preliminary data.</text>
</comment>
<dbReference type="OrthoDB" id="323143at2"/>
<dbReference type="EMBL" id="NPDZ01000010">
    <property type="protein sequence ID" value="PJZ72337.1"/>
    <property type="molecule type" value="Genomic_DNA"/>
</dbReference>
<sequence length="221" mass="24796">MDFSKLPKGHWRGTYSSHILLLENFLRPISGKPGGEACVYLAGLIARRLDDSYSEAALTYLLEDPSEIDGIVRTHIPYIGQNAPIVTISKINAEFLSFSLAMRENGSFHRLEILAPKKLFSLASTFSYRSGNQVLGGIFGYFSSELDRILELLSDYLCFLGEEPSPFPPSSSISWSDRFESEKNERNVFKEKNPGYDLLEELPFDARVKTNSILDNLSGIN</sequence>
<protein>
    <submittedName>
        <fullName evidence="2">Uncharacterized protein</fullName>
    </submittedName>
</protein>
<dbReference type="EMBL" id="NPDY01000011">
    <property type="protein sequence ID" value="PJZ69281.1"/>
    <property type="molecule type" value="Genomic_DNA"/>
</dbReference>
<evidence type="ECO:0000313" key="1">
    <source>
        <dbReference type="EMBL" id="PJZ69281.1"/>
    </source>
</evidence>
<evidence type="ECO:0000313" key="2">
    <source>
        <dbReference type="EMBL" id="PJZ72337.1"/>
    </source>
</evidence>